<reference evidence="1 2" key="1">
    <citation type="submission" date="2018-02" db="EMBL/GenBank/DDBJ databases">
        <title>Genomic Encyclopedia of Archaeal and Bacterial Type Strains, Phase II (KMG-II): from individual species to whole genera.</title>
        <authorList>
            <person name="Goeker M."/>
        </authorList>
    </citation>
    <scope>NUCLEOTIDE SEQUENCE [LARGE SCALE GENOMIC DNA]</scope>
    <source>
        <strain evidence="1 2">DSM 18921</strain>
    </source>
</reference>
<dbReference type="EMBL" id="PVEP01000003">
    <property type="protein sequence ID" value="PQV56986.1"/>
    <property type="molecule type" value="Genomic_DNA"/>
</dbReference>
<evidence type="ECO:0000313" key="1">
    <source>
        <dbReference type="EMBL" id="PQV56986.1"/>
    </source>
</evidence>
<dbReference type="RefSeq" id="WP_105514344.1">
    <property type="nucleotide sequence ID" value="NZ_PVEP01000003.1"/>
</dbReference>
<dbReference type="OrthoDB" id="5918880at2"/>
<name>A0A2S8S868_9RHOB</name>
<keyword evidence="2" id="KW-1185">Reference proteome</keyword>
<proteinExistence type="predicted"/>
<organism evidence="1 2">
    <name type="scientific">Albidovulum denitrificans</name>
    <dbReference type="NCBI Taxonomy" id="404881"/>
    <lineage>
        <taxon>Bacteria</taxon>
        <taxon>Pseudomonadati</taxon>
        <taxon>Pseudomonadota</taxon>
        <taxon>Alphaproteobacteria</taxon>
        <taxon>Rhodobacterales</taxon>
        <taxon>Paracoccaceae</taxon>
        <taxon>Albidovulum</taxon>
    </lineage>
</organism>
<evidence type="ECO:0000313" key="2">
    <source>
        <dbReference type="Proteomes" id="UP000238338"/>
    </source>
</evidence>
<gene>
    <name evidence="1" type="ORF">LX70_01841</name>
</gene>
<accession>A0A2S8S868</accession>
<dbReference type="Pfam" id="PF10649">
    <property type="entry name" value="DUF2478"/>
    <property type="match status" value="1"/>
</dbReference>
<sequence length="166" mass="17127">MFGYVTAEATRGGIDRLLAEVAETLAAEGWALAGAVQVNAGRCDTGDCDMDLRLLDGSGTIRISQTLGRGANGCKLDTAGLEEAAGRVAVALGQRPRLLIVNKFGRQEAEGRGFRPLIAEALGAGIPVLTGVSHDHRAAFAAFAEDLATALPADAAAILNWCRAPA</sequence>
<protein>
    <submittedName>
        <fullName evidence="1">Uncharacterized protein DUF2478</fullName>
    </submittedName>
</protein>
<dbReference type="AlphaFoldDB" id="A0A2S8S868"/>
<dbReference type="Proteomes" id="UP000238338">
    <property type="component" value="Unassembled WGS sequence"/>
</dbReference>
<dbReference type="InterPro" id="IPR018912">
    <property type="entry name" value="DUF2478"/>
</dbReference>
<comment type="caution">
    <text evidence="1">The sequence shown here is derived from an EMBL/GenBank/DDBJ whole genome shotgun (WGS) entry which is preliminary data.</text>
</comment>